<keyword evidence="2" id="KW-0812">Transmembrane</keyword>
<accession>A0AAD2CDH9</accession>
<protein>
    <recommendedName>
        <fullName evidence="5">Cytochrome P450</fullName>
    </recommendedName>
</protein>
<dbReference type="Gene3D" id="1.10.630.10">
    <property type="entry name" value="Cytochrome P450"/>
    <property type="match status" value="1"/>
</dbReference>
<dbReference type="GO" id="GO:0005506">
    <property type="term" value="F:iron ion binding"/>
    <property type="evidence" value="ECO:0007669"/>
    <property type="project" value="InterPro"/>
</dbReference>
<dbReference type="GO" id="GO:0016705">
    <property type="term" value="F:oxidoreductase activity, acting on paired donors, with incorporation or reduction of molecular oxygen"/>
    <property type="evidence" value="ECO:0007669"/>
    <property type="project" value="InterPro"/>
</dbReference>
<name>A0AAD2CDH9_9STRA</name>
<evidence type="ECO:0000313" key="4">
    <source>
        <dbReference type="Proteomes" id="UP001295423"/>
    </source>
</evidence>
<dbReference type="GO" id="GO:0020037">
    <property type="term" value="F:heme binding"/>
    <property type="evidence" value="ECO:0007669"/>
    <property type="project" value="InterPro"/>
</dbReference>
<dbReference type="Proteomes" id="UP001295423">
    <property type="component" value="Unassembled WGS sequence"/>
</dbReference>
<comment type="caution">
    <text evidence="3">The sequence shown here is derived from an EMBL/GenBank/DDBJ whole genome shotgun (WGS) entry which is preliminary data.</text>
</comment>
<dbReference type="SUPFAM" id="SSF48264">
    <property type="entry name" value="Cytochrome P450"/>
    <property type="match status" value="1"/>
</dbReference>
<keyword evidence="2" id="KW-0472">Membrane</keyword>
<keyword evidence="2" id="KW-1133">Transmembrane helix</keyword>
<dbReference type="PANTHER" id="PTHR24305">
    <property type="entry name" value="CYTOCHROME P450"/>
    <property type="match status" value="1"/>
</dbReference>
<dbReference type="InterPro" id="IPR050121">
    <property type="entry name" value="Cytochrome_P450_monoxygenase"/>
</dbReference>
<reference evidence="3" key="1">
    <citation type="submission" date="2023-08" db="EMBL/GenBank/DDBJ databases">
        <authorList>
            <person name="Audoor S."/>
            <person name="Bilcke G."/>
        </authorList>
    </citation>
    <scope>NUCLEOTIDE SEQUENCE</scope>
</reference>
<dbReference type="GO" id="GO:0004497">
    <property type="term" value="F:monooxygenase activity"/>
    <property type="evidence" value="ECO:0007669"/>
    <property type="project" value="InterPro"/>
</dbReference>
<dbReference type="AlphaFoldDB" id="A0AAD2CDH9"/>
<evidence type="ECO:0000256" key="1">
    <source>
        <dbReference type="ARBA" id="ARBA00010617"/>
    </source>
</evidence>
<organism evidence="3 4">
    <name type="scientific">Cylindrotheca closterium</name>
    <dbReference type="NCBI Taxonomy" id="2856"/>
    <lineage>
        <taxon>Eukaryota</taxon>
        <taxon>Sar</taxon>
        <taxon>Stramenopiles</taxon>
        <taxon>Ochrophyta</taxon>
        <taxon>Bacillariophyta</taxon>
        <taxon>Bacillariophyceae</taxon>
        <taxon>Bacillariophycidae</taxon>
        <taxon>Bacillariales</taxon>
        <taxon>Bacillariaceae</taxon>
        <taxon>Cylindrotheca</taxon>
    </lineage>
</organism>
<dbReference type="InterPro" id="IPR001128">
    <property type="entry name" value="Cyt_P450"/>
</dbReference>
<feature type="transmembrane region" description="Helical" evidence="2">
    <location>
        <begin position="194"/>
        <end position="217"/>
    </location>
</feature>
<evidence type="ECO:0000256" key="2">
    <source>
        <dbReference type="SAM" id="Phobius"/>
    </source>
</evidence>
<dbReference type="PANTHER" id="PTHR24305:SF166">
    <property type="entry name" value="CYTOCHROME P450 12A4, MITOCHONDRIAL-RELATED"/>
    <property type="match status" value="1"/>
</dbReference>
<sequence length="402" mass="46199">MTSSKPHCFLQQVLRRCRRKTARLCLPIITWKWYSLFCGIQIPILQLRRIFVVGQVDLARQILQDPSSDKPREIFQSFEGIIPKLPPCLPRKLPPYTKSVRKAAHKAFAMKGKEEDDKSRRILKKYIRLWLHGRLASSAPVVVIDPVQEVLAVTFYVILEIAFGYDYTDATKNSMINIDNNDASKLSKIANWRLLFRFYCLVFLGVTLVGCGVKLVLLSCARSVRLKGPVSDFPDFLNFTHDLDTALREYAYKQSTNPFRKLLGPLLPDFWRARTSLHKLRQFAQQIFNHHATNNHSNKSNKAADDTFLSLLLRHIDTSIDDEGVQQQHVMSKIIMFMAAGHETTGAMISNIMVLLATHSRVQTKLRTLLQQQQQQQQQQQNESSSWLDAVLYFSHICKEAN</sequence>
<dbReference type="Pfam" id="PF00067">
    <property type="entry name" value="p450"/>
    <property type="match status" value="1"/>
</dbReference>
<keyword evidence="4" id="KW-1185">Reference proteome</keyword>
<dbReference type="EMBL" id="CAKOGP040000002">
    <property type="protein sequence ID" value="CAJ1923958.1"/>
    <property type="molecule type" value="Genomic_DNA"/>
</dbReference>
<comment type="similarity">
    <text evidence="1">Belongs to the cytochrome P450 family.</text>
</comment>
<dbReference type="InterPro" id="IPR036396">
    <property type="entry name" value="Cyt_P450_sf"/>
</dbReference>
<evidence type="ECO:0008006" key="5">
    <source>
        <dbReference type="Google" id="ProtNLM"/>
    </source>
</evidence>
<evidence type="ECO:0000313" key="3">
    <source>
        <dbReference type="EMBL" id="CAJ1923958.1"/>
    </source>
</evidence>
<gene>
    <name evidence="3" type="ORF">CYCCA115_LOCUS1060</name>
</gene>
<proteinExistence type="inferred from homology"/>